<dbReference type="Pfam" id="PF01593">
    <property type="entry name" value="Amino_oxidase"/>
    <property type="match status" value="1"/>
</dbReference>
<evidence type="ECO:0000313" key="3">
    <source>
        <dbReference type="Proteomes" id="UP001210925"/>
    </source>
</evidence>
<reference evidence="2" key="1">
    <citation type="submission" date="2020-05" db="EMBL/GenBank/DDBJ databases">
        <title>Phylogenomic resolution of chytrid fungi.</title>
        <authorList>
            <person name="Stajich J.E."/>
            <person name="Amses K."/>
            <person name="Simmons R."/>
            <person name="Seto K."/>
            <person name="Myers J."/>
            <person name="Bonds A."/>
            <person name="Quandt C.A."/>
            <person name="Barry K."/>
            <person name="Liu P."/>
            <person name="Grigoriev I."/>
            <person name="Longcore J.E."/>
            <person name="James T.Y."/>
        </authorList>
    </citation>
    <scope>NUCLEOTIDE SEQUENCE</scope>
    <source>
        <strain evidence="2">PLAUS21</strain>
    </source>
</reference>
<name>A0AAD5UKY3_9FUNG</name>
<dbReference type="GO" id="GO:0016491">
    <property type="term" value="F:oxidoreductase activity"/>
    <property type="evidence" value="ECO:0007669"/>
    <property type="project" value="InterPro"/>
</dbReference>
<dbReference type="Gene3D" id="3.90.660.20">
    <property type="entry name" value="Protoporphyrinogen oxidase, mitochondrial, domain 2"/>
    <property type="match status" value="1"/>
</dbReference>
<sequence length="399" mass="45490">MNSDMSFAVSRNNGSLEWAGKNLNTIFAQRSNLLNPNMWRMIYEVVRFNEHANRIAEEADAMPPNSHPFAKMSLGEFFKKFNYSKFFYENYLLPMTAAIWSMPADKTFDEFPLVTLVQFMRNHHLLQVSNRPKWKTIPNGSKSYVEKIVAQLDDCRLKTKVVGVKRMPNKVNVICENGTVEEFDHVIFATHTDQALEILGDDATPEETEILGGVKFSQNKAYLHRDETLMPKNRTTWSSWNYLTEVQDEAKSTTMCLSYWMNNLQTFIDPEVFGNVIVTMNPTRLPDENKVLGSWNYTHPSYSSETIKSQDELHKIQNKRRTLFAGAWTNYGFHEDGCTSGLLAAAQLGAKCPFEIVLNGGRPKYGVKKADAKARNSFDIIPLLSITAILVACIYAYTL</sequence>
<dbReference type="Gene3D" id="1.10.3110.10">
    <property type="entry name" value="protoporphyrinogen ix oxidase, domain 3"/>
    <property type="match status" value="1"/>
</dbReference>
<evidence type="ECO:0000259" key="1">
    <source>
        <dbReference type="Pfam" id="PF01593"/>
    </source>
</evidence>
<organism evidence="2 3">
    <name type="scientific">Boothiomyces macroporosus</name>
    <dbReference type="NCBI Taxonomy" id="261099"/>
    <lineage>
        <taxon>Eukaryota</taxon>
        <taxon>Fungi</taxon>
        <taxon>Fungi incertae sedis</taxon>
        <taxon>Chytridiomycota</taxon>
        <taxon>Chytridiomycota incertae sedis</taxon>
        <taxon>Chytridiomycetes</taxon>
        <taxon>Rhizophydiales</taxon>
        <taxon>Terramycetaceae</taxon>
        <taxon>Boothiomyces</taxon>
    </lineage>
</organism>
<dbReference type="Gene3D" id="3.50.50.60">
    <property type="entry name" value="FAD/NAD(P)-binding domain"/>
    <property type="match status" value="1"/>
</dbReference>
<accession>A0AAD5UKY3</accession>
<dbReference type="PANTHER" id="PTHR42923">
    <property type="entry name" value="PROTOPORPHYRINOGEN OXIDASE"/>
    <property type="match status" value="1"/>
</dbReference>
<dbReference type="InterPro" id="IPR050464">
    <property type="entry name" value="Zeta_carotene_desat/Oxidored"/>
</dbReference>
<dbReference type="EMBL" id="JADGKB010000036">
    <property type="protein sequence ID" value="KAJ3257609.1"/>
    <property type="molecule type" value="Genomic_DNA"/>
</dbReference>
<dbReference type="AlphaFoldDB" id="A0AAD5UKY3"/>
<dbReference type="Proteomes" id="UP001210925">
    <property type="component" value="Unassembled WGS sequence"/>
</dbReference>
<protein>
    <recommendedName>
        <fullName evidence="1">Amine oxidase domain-containing protein</fullName>
    </recommendedName>
</protein>
<dbReference type="InterPro" id="IPR036188">
    <property type="entry name" value="FAD/NAD-bd_sf"/>
</dbReference>
<dbReference type="SUPFAM" id="SSF51905">
    <property type="entry name" value="FAD/NAD(P)-binding domain"/>
    <property type="match status" value="1"/>
</dbReference>
<gene>
    <name evidence="2" type="ORF">HK103_004381</name>
</gene>
<comment type="caution">
    <text evidence="2">The sequence shown here is derived from an EMBL/GenBank/DDBJ whole genome shotgun (WGS) entry which is preliminary data.</text>
</comment>
<proteinExistence type="predicted"/>
<feature type="domain" description="Amine oxidase" evidence="1">
    <location>
        <begin position="75"/>
        <end position="348"/>
    </location>
</feature>
<keyword evidence="3" id="KW-1185">Reference proteome</keyword>
<dbReference type="InterPro" id="IPR002937">
    <property type="entry name" value="Amino_oxidase"/>
</dbReference>
<dbReference type="PANTHER" id="PTHR42923:SF17">
    <property type="entry name" value="AMINE OXIDASE DOMAIN-CONTAINING PROTEIN"/>
    <property type="match status" value="1"/>
</dbReference>
<evidence type="ECO:0000313" key="2">
    <source>
        <dbReference type="EMBL" id="KAJ3257609.1"/>
    </source>
</evidence>